<dbReference type="AlphaFoldDB" id="A0A8H5Z4K4"/>
<name>A0A8H5Z4K4_9HYPO</name>
<keyword evidence="2" id="KW-1185">Reference proteome</keyword>
<evidence type="ECO:0000313" key="1">
    <source>
        <dbReference type="EMBL" id="KAF5723997.1"/>
    </source>
</evidence>
<dbReference type="OrthoDB" id="2992173at2759"/>
<dbReference type="Proteomes" id="UP000544331">
    <property type="component" value="Unassembled WGS sequence"/>
</dbReference>
<gene>
    <name evidence="1" type="ORF">FMUND_1318</name>
</gene>
<proteinExistence type="predicted"/>
<sequence length="452" mass="49777">MDILDADIRVMKEKGQEKGGPLQGLKNGTDPFFYRARDPTVLLVGTDSGWPTDFNDSVNVRIPLQTVSPSTTIPSTLSDLVSLISSKFPDQAALKNAGTHIKPENKFVKNGQQLSSAVAAVTVADFCPFKPGTHGQFRFTKFNVIDKFGQALVAIDPKPRVGGPEPLYPCIRDYYEPQPVALKDETKVANTAMKNSGLKCEFIRLSPRINQNSPLNASFVVSSGDEDVAKSKPYWLPTTEWENPIWGWVVLNYADQGIQLFSPNGSFYREIRFGGPGGVITKPKWLPFKRDDAVPPVENIAQLDTLIARMGDGPGYARGFWDMLSMAVDNIAPAPSAYAEFLSSIVGRPMALANMGWSLELEGAPLANQSTRTSNNTKEPLMHLISKNDDDINAYKFQLKLDDFFREYDGLVGYFDANKSPDPGKNRGDELLLDGVKTYFCDESKATNLTAS</sequence>
<protein>
    <submittedName>
        <fullName evidence="1">Uncharacterized protein</fullName>
    </submittedName>
</protein>
<reference evidence="1 2" key="1">
    <citation type="submission" date="2020-05" db="EMBL/GenBank/DDBJ databases">
        <title>Identification and distribution of gene clusters putatively required for synthesis of sphingolipid metabolism inhibitors in phylogenetically diverse species of the filamentous fungus Fusarium.</title>
        <authorList>
            <person name="Kim H.-S."/>
            <person name="Busman M."/>
            <person name="Brown D.W."/>
            <person name="Divon H."/>
            <person name="Uhlig S."/>
            <person name="Proctor R.H."/>
        </authorList>
    </citation>
    <scope>NUCLEOTIDE SEQUENCE [LARGE SCALE GENOMIC DNA]</scope>
    <source>
        <strain evidence="1 2">NRRL 66235</strain>
    </source>
</reference>
<dbReference type="EMBL" id="JAAOAN010000050">
    <property type="protein sequence ID" value="KAF5723997.1"/>
    <property type="molecule type" value="Genomic_DNA"/>
</dbReference>
<comment type="caution">
    <text evidence="1">The sequence shown here is derived from an EMBL/GenBank/DDBJ whole genome shotgun (WGS) entry which is preliminary data.</text>
</comment>
<evidence type="ECO:0000313" key="2">
    <source>
        <dbReference type="Proteomes" id="UP000544331"/>
    </source>
</evidence>
<organism evidence="1 2">
    <name type="scientific">Fusarium mundagurra</name>
    <dbReference type="NCBI Taxonomy" id="1567541"/>
    <lineage>
        <taxon>Eukaryota</taxon>
        <taxon>Fungi</taxon>
        <taxon>Dikarya</taxon>
        <taxon>Ascomycota</taxon>
        <taxon>Pezizomycotina</taxon>
        <taxon>Sordariomycetes</taxon>
        <taxon>Hypocreomycetidae</taxon>
        <taxon>Hypocreales</taxon>
        <taxon>Nectriaceae</taxon>
        <taxon>Fusarium</taxon>
        <taxon>Fusarium fujikuroi species complex</taxon>
    </lineage>
</organism>
<accession>A0A8H5Z4K4</accession>